<sequence length="319" mass="34990">MFNPKRIRRRRSKPPFENGAVSNTLSVMSAEQNHSVKGDRALAHGGDDKLGFRDVAARIATSVADRATEDGFVIGIEGAWGSGKSSLLFLIGDELEKLPSESRPNLIRFQPWLIGNRDALITSVFDELSRQLDQVALGDGDATRDSVTKAKAAKEALQNFLTRLGQAGELIELAGEAPGFGWLKWIGKGAKAAGEAAKKGEAPSLVELKDKLIVALRDLGQRFVITIDDVDRLEPSEVIEILRLVRSVVDLPNVIYLLCYDIDILSHSIKKATRVKAVAATLKRLSNLPSWFQSRNHSNFGSGFRTNSICSSPRRTRMN</sequence>
<dbReference type="AlphaFoldDB" id="A0A2A4FZK2"/>
<comment type="caution">
    <text evidence="3">The sequence shown here is derived from an EMBL/GenBank/DDBJ whole genome shotgun (WGS) entry which is preliminary data.</text>
</comment>
<accession>A0A2A4FZK2</accession>
<evidence type="ECO:0000313" key="3">
    <source>
        <dbReference type="EMBL" id="PCE43181.1"/>
    </source>
</evidence>
<dbReference type="Pfam" id="PF07693">
    <property type="entry name" value="KAP_NTPase"/>
    <property type="match status" value="1"/>
</dbReference>
<dbReference type="PANTHER" id="PTHR22674:SF6">
    <property type="entry name" value="NTPASE KAP FAMILY P-LOOP DOMAIN-CONTAINING PROTEIN 1"/>
    <property type="match status" value="1"/>
</dbReference>
<dbReference type="PANTHER" id="PTHR22674">
    <property type="entry name" value="NTPASE, KAP FAMILY P-LOOP DOMAIN-CONTAINING 1"/>
    <property type="match status" value="1"/>
</dbReference>
<feature type="domain" description="KAP NTPase" evidence="2">
    <location>
        <begin position="53"/>
        <end position="274"/>
    </location>
</feature>
<protein>
    <recommendedName>
        <fullName evidence="2">KAP NTPase domain-containing protein</fullName>
    </recommendedName>
</protein>
<feature type="region of interest" description="Disordered" evidence="1">
    <location>
        <begin position="1"/>
        <end position="20"/>
    </location>
</feature>
<dbReference type="EMBL" id="NWUF01000004">
    <property type="protein sequence ID" value="PCE43181.1"/>
    <property type="molecule type" value="Genomic_DNA"/>
</dbReference>
<evidence type="ECO:0000313" key="4">
    <source>
        <dbReference type="Proteomes" id="UP000218934"/>
    </source>
</evidence>
<organism evidence="3 4">
    <name type="scientific">Rhizorhabdus dicambivorans</name>
    <dbReference type="NCBI Taxonomy" id="1850238"/>
    <lineage>
        <taxon>Bacteria</taxon>
        <taxon>Pseudomonadati</taxon>
        <taxon>Pseudomonadota</taxon>
        <taxon>Alphaproteobacteria</taxon>
        <taxon>Sphingomonadales</taxon>
        <taxon>Sphingomonadaceae</taxon>
        <taxon>Rhizorhabdus</taxon>
    </lineage>
</organism>
<dbReference type="SUPFAM" id="SSF52540">
    <property type="entry name" value="P-loop containing nucleoside triphosphate hydrolases"/>
    <property type="match status" value="1"/>
</dbReference>
<evidence type="ECO:0000259" key="2">
    <source>
        <dbReference type="Pfam" id="PF07693"/>
    </source>
</evidence>
<evidence type="ECO:0000256" key="1">
    <source>
        <dbReference type="SAM" id="MobiDB-lite"/>
    </source>
</evidence>
<dbReference type="KEGG" id="rdi:CMV14_00160"/>
<reference evidence="3 4" key="1">
    <citation type="submission" date="2017-09" db="EMBL/GenBank/DDBJ databases">
        <title>The Catabolism of 3,6-Dichlorosalicylic acid is Initiated by the Cytochrome P450 Monooxygenase DsmABC in Rhizorhabdus dicambivorans Ndbn-20.</title>
        <authorList>
            <person name="Na L."/>
        </authorList>
    </citation>
    <scope>NUCLEOTIDE SEQUENCE [LARGE SCALE GENOMIC DNA]</scope>
    <source>
        <strain evidence="3 4">Ndbn-20m</strain>
    </source>
</reference>
<keyword evidence="4" id="KW-1185">Reference proteome</keyword>
<dbReference type="InterPro" id="IPR011646">
    <property type="entry name" value="KAP_P-loop"/>
</dbReference>
<dbReference type="InterPro" id="IPR052754">
    <property type="entry name" value="NTPase_KAP_P-loop"/>
</dbReference>
<dbReference type="InterPro" id="IPR027417">
    <property type="entry name" value="P-loop_NTPase"/>
</dbReference>
<dbReference type="Proteomes" id="UP000218934">
    <property type="component" value="Unassembled WGS sequence"/>
</dbReference>
<gene>
    <name evidence="3" type="ORF">COO09_05195</name>
</gene>
<dbReference type="Gene3D" id="3.40.50.300">
    <property type="entry name" value="P-loop containing nucleotide triphosphate hydrolases"/>
    <property type="match status" value="1"/>
</dbReference>
<proteinExistence type="predicted"/>
<name>A0A2A4FZK2_9SPHN</name>
<feature type="compositionally biased region" description="Basic residues" evidence="1">
    <location>
        <begin position="1"/>
        <end position="13"/>
    </location>
</feature>
<dbReference type="OrthoDB" id="88903at2"/>